<evidence type="ECO:0000256" key="1">
    <source>
        <dbReference type="SAM" id="Phobius"/>
    </source>
</evidence>
<organism evidence="2">
    <name type="scientific">Populus trichocarpa</name>
    <name type="common">Western balsam poplar</name>
    <name type="synonym">Populus balsamifera subsp. trichocarpa</name>
    <dbReference type="NCBI Taxonomy" id="3694"/>
    <lineage>
        <taxon>Eukaryota</taxon>
        <taxon>Viridiplantae</taxon>
        <taxon>Streptophyta</taxon>
        <taxon>Embryophyta</taxon>
        <taxon>Tracheophyta</taxon>
        <taxon>Spermatophyta</taxon>
        <taxon>Magnoliopsida</taxon>
        <taxon>eudicotyledons</taxon>
        <taxon>Gunneridae</taxon>
        <taxon>Pentapetalae</taxon>
        <taxon>rosids</taxon>
        <taxon>fabids</taxon>
        <taxon>Malpighiales</taxon>
        <taxon>Salicaceae</taxon>
        <taxon>Saliceae</taxon>
        <taxon>Populus</taxon>
    </lineage>
</organism>
<reference evidence="2" key="1">
    <citation type="journal article" date="2008" name="BMC Genomics">
        <title>Analysis of 4,664 high-quality sequence-finished poplar full-length cDNA clones and their utility for the discovery of genes responding to insect feeding.</title>
        <authorList>
            <person name="Ralph S.G."/>
            <person name="Chun H.J."/>
            <person name="Cooper D."/>
            <person name="Kirkpatrick R."/>
            <person name="Kolosova N."/>
            <person name="Gunter L."/>
            <person name="Tuskan G.A."/>
            <person name="Douglas C.J."/>
            <person name="Holt R.A."/>
            <person name="Jones S.J."/>
            <person name="Marra M.A."/>
            <person name="Bohlmann J."/>
        </authorList>
    </citation>
    <scope>NUCLEOTIDE SEQUENCE</scope>
    <source>
        <tissue evidence="2">Phloem and cambium</tissue>
    </source>
</reference>
<keyword evidence="1" id="KW-1133">Transmembrane helix</keyword>
<dbReference type="AlphaFoldDB" id="A9PC97"/>
<dbReference type="EMBL" id="EF145883">
    <property type="protein sequence ID" value="ABK94000.1"/>
    <property type="molecule type" value="mRNA"/>
</dbReference>
<evidence type="ECO:0000313" key="2">
    <source>
        <dbReference type="EMBL" id="ABK94000.1"/>
    </source>
</evidence>
<keyword evidence="1" id="KW-0812">Transmembrane</keyword>
<feature type="transmembrane region" description="Helical" evidence="1">
    <location>
        <begin position="6"/>
        <end position="23"/>
    </location>
</feature>
<proteinExistence type="evidence at transcript level"/>
<protein>
    <submittedName>
        <fullName evidence="2">Uncharacterized protein</fullName>
    </submittedName>
</protein>
<sequence length="55" mass="6435">MGCAFFYGVPFIFVFLFLMNYWCSKSCNSEHKFLDHFGILVLYAWSSELGLFHGL</sequence>
<keyword evidence="1" id="KW-0472">Membrane</keyword>
<accession>A9PC97</accession>
<name>A9PC97_POPTR</name>